<dbReference type="EMBL" id="FOGI01000009">
    <property type="protein sequence ID" value="SES24768.1"/>
    <property type="molecule type" value="Genomic_DNA"/>
</dbReference>
<feature type="domain" description="CHAT" evidence="1">
    <location>
        <begin position="4"/>
        <end position="145"/>
    </location>
</feature>
<dbReference type="Proteomes" id="UP000199051">
    <property type="component" value="Unassembled WGS sequence"/>
</dbReference>
<organism evidence="2 3">
    <name type="scientific">Actinokineospora terrae</name>
    <dbReference type="NCBI Taxonomy" id="155974"/>
    <lineage>
        <taxon>Bacteria</taxon>
        <taxon>Bacillati</taxon>
        <taxon>Actinomycetota</taxon>
        <taxon>Actinomycetes</taxon>
        <taxon>Pseudonocardiales</taxon>
        <taxon>Pseudonocardiaceae</taxon>
        <taxon>Actinokineospora</taxon>
    </lineage>
</organism>
<protein>
    <submittedName>
        <fullName evidence="2">CHAT domain-containing protein</fullName>
    </submittedName>
</protein>
<dbReference type="AlphaFoldDB" id="A0A1H9VTB2"/>
<evidence type="ECO:0000313" key="3">
    <source>
        <dbReference type="Proteomes" id="UP000199051"/>
    </source>
</evidence>
<evidence type="ECO:0000313" key="2">
    <source>
        <dbReference type="EMBL" id="SES24768.1"/>
    </source>
</evidence>
<gene>
    <name evidence="2" type="ORF">SAMN04487818_10957</name>
</gene>
<dbReference type="STRING" id="155974.SAMN04487818_10957"/>
<dbReference type="Pfam" id="PF12770">
    <property type="entry name" value="CHAT"/>
    <property type="match status" value="1"/>
</dbReference>
<proteinExistence type="predicted"/>
<dbReference type="InterPro" id="IPR024983">
    <property type="entry name" value="CHAT_dom"/>
</dbReference>
<name>A0A1H9VTB2_9PSEU</name>
<keyword evidence="3" id="KW-1185">Reference proteome</keyword>
<reference evidence="3" key="1">
    <citation type="submission" date="2016-10" db="EMBL/GenBank/DDBJ databases">
        <authorList>
            <person name="Varghese N."/>
            <person name="Submissions S."/>
        </authorList>
    </citation>
    <scope>NUCLEOTIDE SEQUENCE [LARGE SCALE GENOMIC DNA]</scope>
    <source>
        <strain evidence="3">DSM 44260</strain>
    </source>
</reference>
<accession>A0A1H9VTB2</accession>
<evidence type="ECO:0000259" key="1">
    <source>
        <dbReference type="Pfam" id="PF12770"/>
    </source>
</evidence>
<sequence>MAGPRLKHAETEARALHREHGGVLLTGNNATVDAVRAAMAEAGTAHIAAHCVHKPRAPLFSALELADGPLFGHHIARLGRLPARVVLSACESALDLPRVFLDNGTRSIVASTLPVADERVSELVTDLHRRLALGADTASALAGAHPGLGFVVIGR</sequence>